<protein>
    <recommendedName>
        <fullName evidence="1">DUF551 domain-containing protein</fullName>
    </recommendedName>
</protein>
<name>A0A1B6VKH9_9PROT</name>
<accession>A0A1B6VKH9</accession>
<dbReference type="Proteomes" id="UP000077786">
    <property type="component" value="Unassembled WGS sequence"/>
</dbReference>
<proteinExistence type="predicted"/>
<reference evidence="2 3" key="1">
    <citation type="submission" date="2016-03" db="EMBL/GenBank/DDBJ databases">
        <title>Draft genome sequence of Gluconobacter cerinus strain CECT 9110.</title>
        <authorList>
            <person name="Sainz F."/>
            <person name="Mas A."/>
            <person name="Torija M.J."/>
        </authorList>
    </citation>
    <scope>NUCLEOTIDE SEQUENCE [LARGE SCALE GENOMIC DNA]</scope>
    <source>
        <strain evidence="2 3">CECT 9110</strain>
    </source>
</reference>
<feature type="domain" description="DUF551" evidence="1">
    <location>
        <begin position="146"/>
        <end position="168"/>
    </location>
</feature>
<dbReference type="AlphaFoldDB" id="A0A1B6VKH9"/>
<evidence type="ECO:0000259" key="1">
    <source>
        <dbReference type="Pfam" id="PF04448"/>
    </source>
</evidence>
<dbReference type="EMBL" id="LUTU01000007">
    <property type="protein sequence ID" value="OAJ67731.1"/>
    <property type="molecule type" value="Genomic_DNA"/>
</dbReference>
<evidence type="ECO:0000313" key="3">
    <source>
        <dbReference type="Proteomes" id="UP000077786"/>
    </source>
</evidence>
<evidence type="ECO:0000313" key="2">
    <source>
        <dbReference type="EMBL" id="OAJ67731.1"/>
    </source>
</evidence>
<dbReference type="InterPro" id="IPR007539">
    <property type="entry name" value="DUF551"/>
</dbReference>
<gene>
    <name evidence="2" type="ORF">A0123_01773</name>
</gene>
<dbReference type="OrthoDB" id="7510885at2"/>
<dbReference type="PATRIC" id="fig|38307.3.peg.1833"/>
<sequence>MSDVTDPRVEAAIDAVIKARGWRDSCWGDGAIVGFDYSNEEKQRHVIRDHEAEEREGRTVILFETKDYEEYQREFHRACIRREVSAALKAADAAAWQPIESAPKDGTVINVLLRHDISDSDREFYCYPQSRVSFGWAWENGKFRPCTGLSLPVFIEPTHWMPLPHPPEAKP</sequence>
<organism evidence="2 3">
    <name type="scientific">Gluconobacter cerinus</name>
    <dbReference type="NCBI Taxonomy" id="38307"/>
    <lineage>
        <taxon>Bacteria</taxon>
        <taxon>Pseudomonadati</taxon>
        <taxon>Pseudomonadota</taxon>
        <taxon>Alphaproteobacteria</taxon>
        <taxon>Acetobacterales</taxon>
        <taxon>Acetobacteraceae</taxon>
        <taxon>Gluconobacter</taxon>
    </lineage>
</organism>
<dbReference type="RefSeq" id="WP_064274516.1">
    <property type="nucleotide sequence ID" value="NZ_LUTU01000007.1"/>
</dbReference>
<comment type="caution">
    <text evidence="2">The sequence shown here is derived from an EMBL/GenBank/DDBJ whole genome shotgun (WGS) entry which is preliminary data.</text>
</comment>
<dbReference type="Pfam" id="PF04448">
    <property type="entry name" value="DUF551"/>
    <property type="match status" value="1"/>
</dbReference>